<dbReference type="PANTHER" id="PTHR35024:SF4">
    <property type="entry name" value="POLYMER-FORMING CYTOSKELETAL PROTEIN"/>
    <property type="match status" value="1"/>
</dbReference>
<comment type="similarity">
    <text evidence="1">Belongs to the bactofilin family.</text>
</comment>
<dbReference type="Pfam" id="PF04519">
    <property type="entry name" value="Bactofilin"/>
    <property type="match status" value="1"/>
</dbReference>
<reference evidence="2 3" key="1">
    <citation type="journal article" date="2016" name="Nat. Commun.">
        <title>Thousands of microbial genomes shed light on interconnected biogeochemical processes in an aquifer system.</title>
        <authorList>
            <person name="Anantharaman K."/>
            <person name="Brown C.T."/>
            <person name="Hug L.A."/>
            <person name="Sharon I."/>
            <person name="Castelle C.J."/>
            <person name="Probst A.J."/>
            <person name="Thomas B.C."/>
            <person name="Singh A."/>
            <person name="Wilkins M.J."/>
            <person name="Karaoz U."/>
            <person name="Brodie E.L."/>
            <person name="Williams K.H."/>
            <person name="Hubbard S.S."/>
            <person name="Banfield J.F."/>
        </authorList>
    </citation>
    <scope>NUCLEOTIDE SEQUENCE [LARGE SCALE GENOMIC DNA]</scope>
</reference>
<dbReference type="InterPro" id="IPR007607">
    <property type="entry name" value="BacA/B"/>
</dbReference>
<sequence>MFSKNTEEQNFKPAAPGETVIGQTVRVEGTFESEDDMQLDGVIKGNVKTTKDITVGKEAKIEAEMQAANMSVSGEIKGNITVSGTLKLFPSAKIYGDITTGVLSVESGALLQGQCKTEGTEVKIDSEKTETSVSEA</sequence>
<evidence type="ECO:0000313" key="3">
    <source>
        <dbReference type="Proteomes" id="UP000176420"/>
    </source>
</evidence>
<dbReference type="PANTHER" id="PTHR35024">
    <property type="entry name" value="HYPOTHETICAL CYTOSOLIC PROTEIN"/>
    <property type="match status" value="1"/>
</dbReference>
<name>A0A1G2BIF7_9BACT</name>
<dbReference type="EMBL" id="MHKI01000005">
    <property type="protein sequence ID" value="OGY88070.1"/>
    <property type="molecule type" value="Genomic_DNA"/>
</dbReference>
<proteinExistence type="inferred from homology"/>
<organism evidence="2 3">
    <name type="scientific">Candidatus Kerfeldbacteria bacterium RIFOXYB2_FULL_38_14</name>
    <dbReference type="NCBI Taxonomy" id="1798547"/>
    <lineage>
        <taxon>Bacteria</taxon>
        <taxon>Candidatus Kerfeldiibacteriota</taxon>
    </lineage>
</organism>
<dbReference type="AlphaFoldDB" id="A0A1G2BIF7"/>
<gene>
    <name evidence="2" type="ORF">A2319_02450</name>
</gene>
<comment type="caution">
    <text evidence="2">The sequence shown here is derived from an EMBL/GenBank/DDBJ whole genome shotgun (WGS) entry which is preliminary data.</text>
</comment>
<evidence type="ECO:0000256" key="1">
    <source>
        <dbReference type="ARBA" id="ARBA00044755"/>
    </source>
</evidence>
<evidence type="ECO:0000313" key="2">
    <source>
        <dbReference type="EMBL" id="OGY88070.1"/>
    </source>
</evidence>
<protein>
    <recommendedName>
        <fullName evidence="4">Cell shape determination protein CcmA</fullName>
    </recommendedName>
</protein>
<dbReference type="Proteomes" id="UP000176420">
    <property type="component" value="Unassembled WGS sequence"/>
</dbReference>
<evidence type="ECO:0008006" key="4">
    <source>
        <dbReference type="Google" id="ProtNLM"/>
    </source>
</evidence>
<accession>A0A1G2BIF7</accession>